<dbReference type="eggNOG" id="KOG0017">
    <property type="taxonomic scope" value="Eukaryota"/>
</dbReference>
<evidence type="ECO:0000313" key="4">
    <source>
        <dbReference type="Proteomes" id="UP000000267"/>
    </source>
</evidence>
<proteinExistence type="predicted"/>
<accession>A7TMQ1</accession>
<dbReference type="KEGG" id="vpo:Kpol_1066p32"/>
<dbReference type="GeneID" id="5544607"/>
<protein>
    <submittedName>
        <fullName evidence="3">Tkp1 protein</fullName>
    </submittedName>
</protein>
<evidence type="ECO:0000256" key="1">
    <source>
        <dbReference type="ARBA" id="ARBA00004496"/>
    </source>
</evidence>
<organism evidence="4">
    <name type="scientific">Vanderwaltozyma polyspora (strain ATCC 22028 / DSM 70294 / BCRC 21397 / CBS 2163 / NBRC 10782 / NRRL Y-8283 / UCD 57-17)</name>
    <name type="common">Kluyveromyces polysporus</name>
    <dbReference type="NCBI Taxonomy" id="436907"/>
    <lineage>
        <taxon>Eukaryota</taxon>
        <taxon>Fungi</taxon>
        <taxon>Dikarya</taxon>
        <taxon>Ascomycota</taxon>
        <taxon>Saccharomycotina</taxon>
        <taxon>Saccharomycetes</taxon>
        <taxon>Saccharomycetales</taxon>
        <taxon>Saccharomycetaceae</taxon>
        <taxon>Vanderwaltozyma</taxon>
    </lineage>
</organism>
<dbReference type="InParanoid" id="A7TMQ1"/>
<dbReference type="GO" id="GO:0005737">
    <property type="term" value="C:cytoplasm"/>
    <property type="evidence" value="ECO:0007669"/>
    <property type="project" value="UniProtKB-SubCell"/>
</dbReference>
<dbReference type="Pfam" id="PF01021">
    <property type="entry name" value="TYA"/>
    <property type="match status" value="1"/>
</dbReference>
<reference evidence="3 4" key="1">
    <citation type="journal article" date="2007" name="Proc. Natl. Acad. Sci. U.S.A.">
        <title>Independent sorting-out of thousands of duplicated gene pairs in two yeast species descended from a whole-genome duplication.</title>
        <authorList>
            <person name="Scannell D.R."/>
            <person name="Frank A.C."/>
            <person name="Conant G.C."/>
            <person name="Byrne K.P."/>
            <person name="Woolfit M."/>
            <person name="Wolfe K.H."/>
        </authorList>
    </citation>
    <scope>NUCLEOTIDE SEQUENCE [LARGE SCALE GENOMIC DNA]</scope>
    <source>
        <strain evidence="4">ATCC 22028 / DSM 70294 / BCRC 21397 / CBS 2163 / NBRC 10782 / NRRL Y-8283 / UCD 57-17</strain>
    </source>
</reference>
<dbReference type="GO" id="GO:0003723">
    <property type="term" value="F:RNA binding"/>
    <property type="evidence" value="ECO:0007669"/>
    <property type="project" value="InterPro"/>
</dbReference>
<dbReference type="InterPro" id="IPR015820">
    <property type="entry name" value="TYA"/>
</dbReference>
<keyword evidence="2" id="KW-0963">Cytoplasm</keyword>
<gene>
    <name evidence="3" type="ORF">Kpol_1066p32</name>
</gene>
<evidence type="ECO:0000256" key="2">
    <source>
        <dbReference type="ARBA" id="ARBA00022490"/>
    </source>
</evidence>
<dbReference type="RefSeq" id="XP_001644323.1">
    <property type="nucleotide sequence ID" value="XM_001644273.1"/>
</dbReference>
<comment type="subcellular location">
    <subcellularLocation>
        <location evidence="1">Cytoplasm</location>
    </subcellularLocation>
</comment>
<dbReference type="Proteomes" id="UP000000267">
    <property type="component" value="Unassembled WGS sequence"/>
</dbReference>
<keyword evidence="4" id="KW-1185">Reference proteome</keyword>
<dbReference type="HOGENOM" id="CLU_1349803_0_0_1"/>
<name>A7TMQ1_VANPO</name>
<evidence type="ECO:0000313" key="3">
    <source>
        <dbReference type="EMBL" id="EDO16465.1"/>
    </source>
</evidence>
<dbReference type="PhylomeDB" id="A7TMQ1"/>
<dbReference type="AlphaFoldDB" id="A7TMQ1"/>
<sequence>MIMLTRATSAHNFDRWITDFVKFLKQNKLEDLVPDKYGSAKRTPNNVDKAFILNTINMYVPENSYPDWMKSSISKRTNLLTLILHAVGAVANNDPEEELLNELHNITFDGSNAAFIFAAKIRSLFENCKTSKTDISESLVCKFIMKGLRGTYQTLNARYSLDGIKITLELLLRDIQIQYDIEKNGINLLIQGTNLHRILRSNL</sequence>
<dbReference type="EMBL" id="DS480424">
    <property type="protein sequence ID" value="EDO16465.1"/>
    <property type="molecule type" value="Genomic_DNA"/>
</dbReference>
<dbReference type="OMA" id="LNTINMY"/>
<dbReference type="OrthoDB" id="4046078at2759"/>